<dbReference type="Pfam" id="PF00528">
    <property type="entry name" value="BPD_transp_1"/>
    <property type="match status" value="1"/>
</dbReference>
<dbReference type="CDD" id="cd06261">
    <property type="entry name" value="TM_PBP2"/>
    <property type="match status" value="1"/>
</dbReference>
<keyword evidence="4 7" id="KW-0812">Transmembrane</keyword>
<keyword evidence="5 7" id="KW-1133">Transmembrane helix</keyword>
<feature type="domain" description="ABC transmembrane type-1" evidence="8">
    <location>
        <begin position="57"/>
        <end position="272"/>
    </location>
</feature>
<evidence type="ECO:0000256" key="3">
    <source>
        <dbReference type="ARBA" id="ARBA00022475"/>
    </source>
</evidence>
<reference evidence="9 10" key="1">
    <citation type="submission" date="2020-08" db="EMBL/GenBank/DDBJ databases">
        <title>Cohnella phylogeny.</title>
        <authorList>
            <person name="Dunlap C."/>
        </authorList>
    </citation>
    <scope>NUCLEOTIDE SEQUENCE [LARGE SCALE GENOMIC DNA]</scope>
    <source>
        <strain evidence="9 10">DSM 25239</strain>
    </source>
</reference>
<dbReference type="InterPro" id="IPR050809">
    <property type="entry name" value="UgpAE/MalFG_permease"/>
</dbReference>
<feature type="transmembrane region" description="Helical" evidence="7">
    <location>
        <begin position="56"/>
        <end position="79"/>
    </location>
</feature>
<comment type="similarity">
    <text evidence="7">Belongs to the binding-protein-dependent transport system permease family.</text>
</comment>
<evidence type="ECO:0000256" key="5">
    <source>
        <dbReference type="ARBA" id="ARBA00022989"/>
    </source>
</evidence>
<dbReference type="PROSITE" id="PS50928">
    <property type="entry name" value="ABC_TM1"/>
    <property type="match status" value="1"/>
</dbReference>
<dbReference type="Proteomes" id="UP000553776">
    <property type="component" value="Unassembled WGS sequence"/>
</dbReference>
<evidence type="ECO:0000313" key="9">
    <source>
        <dbReference type="EMBL" id="MBB6695773.1"/>
    </source>
</evidence>
<name>A0A841UC48_9BACL</name>
<sequence>MIALPVLFFVIFSYVPMYGVLLAFKDYRVADGIWNSPWVGLKYFEQFFQSPSSWRIIGNTVAISAYSIAAGFPIPILLAIALNEARSAWFKKTVQMVTYAPYFISTVILVGMALQFLDPRIGIVNQLLGLIGLEPRNFMGEPGSFKTIYVLIGIWAGSGYAAIIYLAALAGVSKDLQEAAIIDGANKIRRIWHVDLPHIRPTIVILLILNVGNVMSVGFEMIYLMQNALNLSASEVVSTYVYKMGLINSNFSFSTAVSLFNSVINLALLAAANFIARRTGNGGLW</sequence>
<evidence type="ECO:0000313" key="10">
    <source>
        <dbReference type="Proteomes" id="UP000553776"/>
    </source>
</evidence>
<evidence type="ECO:0000256" key="4">
    <source>
        <dbReference type="ARBA" id="ARBA00022692"/>
    </source>
</evidence>
<evidence type="ECO:0000256" key="2">
    <source>
        <dbReference type="ARBA" id="ARBA00022448"/>
    </source>
</evidence>
<keyword evidence="2 7" id="KW-0813">Transport</keyword>
<keyword evidence="6 7" id="KW-0472">Membrane</keyword>
<feature type="transmembrane region" description="Helical" evidence="7">
    <location>
        <begin position="253"/>
        <end position="276"/>
    </location>
</feature>
<dbReference type="InterPro" id="IPR035906">
    <property type="entry name" value="MetI-like_sf"/>
</dbReference>
<dbReference type="PANTHER" id="PTHR43227">
    <property type="entry name" value="BLL4140 PROTEIN"/>
    <property type="match status" value="1"/>
</dbReference>
<evidence type="ECO:0000256" key="6">
    <source>
        <dbReference type="ARBA" id="ARBA00023136"/>
    </source>
</evidence>
<protein>
    <submittedName>
        <fullName evidence="9">Sugar ABC transporter permease</fullName>
    </submittedName>
</protein>
<evidence type="ECO:0000256" key="1">
    <source>
        <dbReference type="ARBA" id="ARBA00004651"/>
    </source>
</evidence>
<dbReference type="InterPro" id="IPR000515">
    <property type="entry name" value="MetI-like"/>
</dbReference>
<dbReference type="GO" id="GO:0005886">
    <property type="term" value="C:plasma membrane"/>
    <property type="evidence" value="ECO:0007669"/>
    <property type="project" value="UniProtKB-SubCell"/>
</dbReference>
<keyword evidence="10" id="KW-1185">Reference proteome</keyword>
<feature type="transmembrane region" description="Helical" evidence="7">
    <location>
        <begin position="6"/>
        <end position="24"/>
    </location>
</feature>
<accession>A0A841UC48</accession>
<dbReference type="Gene3D" id="1.10.3720.10">
    <property type="entry name" value="MetI-like"/>
    <property type="match status" value="1"/>
</dbReference>
<gene>
    <name evidence="9" type="ORF">H7B90_30710</name>
</gene>
<dbReference type="GO" id="GO:0055085">
    <property type="term" value="P:transmembrane transport"/>
    <property type="evidence" value="ECO:0007669"/>
    <property type="project" value="InterPro"/>
</dbReference>
<feature type="transmembrane region" description="Helical" evidence="7">
    <location>
        <begin position="99"/>
        <end position="117"/>
    </location>
</feature>
<keyword evidence="3" id="KW-1003">Cell membrane</keyword>
<dbReference type="PANTHER" id="PTHR43227:SF11">
    <property type="entry name" value="BLL4140 PROTEIN"/>
    <property type="match status" value="1"/>
</dbReference>
<comment type="subcellular location">
    <subcellularLocation>
        <location evidence="1 7">Cell membrane</location>
        <topology evidence="1 7">Multi-pass membrane protein</topology>
    </subcellularLocation>
</comment>
<dbReference type="SUPFAM" id="SSF161098">
    <property type="entry name" value="MetI-like"/>
    <property type="match status" value="1"/>
</dbReference>
<evidence type="ECO:0000259" key="8">
    <source>
        <dbReference type="PROSITE" id="PS50928"/>
    </source>
</evidence>
<proteinExistence type="inferred from homology"/>
<feature type="transmembrane region" description="Helical" evidence="7">
    <location>
        <begin position="203"/>
        <end position="224"/>
    </location>
</feature>
<feature type="transmembrane region" description="Helical" evidence="7">
    <location>
        <begin position="148"/>
        <end position="168"/>
    </location>
</feature>
<dbReference type="AlphaFoldDB" id="A0A841UC48"/>
<evidence type="ECO:0000256" key="7">
    <source>
        <dbReference type="RuleBase" id="RU363032"/>
    </source>
</evidence>
<organism evidence="9 10">
    <name type="scientific">Cohnella xylanilytica</name>
    <dbReference type="NCBI Taxonomy" id="557555"/>
    <lineage>
        <taxon>Bacteria</taxon>
        <taxon>Bacillati</taxon>
        <taxon>Bacillota</taxon>
        <taxon>Bacilli</taxon>
        <taxon>Bacillales</taxon>
        <taxon>Paenibacillaceae</taxon>
        <taxon>Cohnella</taxon>
    </lineage>
</organism>
<dbReference type="EMBL" id="JACJVR010000140">
    <property type="protein sequence ID" value="MBB6695773.1"/>
    <property type="molecule type" value="Genomic_DNA"/>
</dbReference>
<comment type="caution">
    <text evidence="9">The sequence shown here is derived from an EMBL/GenBank/DDBJ whole genome shotgun (WGS) entry which is preliminary data.</text>
</comment>